<protein>
    <submittedName>
        <fullName evidence="1">Vacuolar ATP synthase subunit C</fullName>
    </submittedName>
</protein>
<proteinExistence type="predicted"/>
<accession>A0ACC1ICK6</accession>
<comment type="caution">
    <text evidence="1">The sequence shown here is derived from an EMBL/GenBank/DDBJ whole genome shotgun (WGS) entry which is preliminary data.</text>
</comment>
<organism evidence="1 2">
    <name type="scientific">Kickxella alabastrina</name>
    <dbReference type="NCBI Taxonomy" id="61397"/>
    <lineage>
        <taxon>Eukaryota</taxon>
        <taxon>Fungi</taxon>
        <taxon>Fungi incertae sedis</taxon>
        <taxon>Zoopagomycota</taxon>
        <taxon>Kickxellomycotina</taxon>
        <taxon>Kickxellomycetes</taxon>
        <taxon>Kickxellales</taxon>
        <taxon>Kickxellaceae</taxon>
        <taxon>Kickxella</taxon>
    </lineage>
</organism>
<dbReference type="EMBL" id="JANBPG010001339">
    <property type="protein sequence ID" value="KAJ1890448.1"/>
    <property type="molecule type" value="Genomic_DNA"/>
</dbReference>
<sequence>MTLYWLLSVPAHGDGHVAWRDIKSRIGSSDLYDFSLPTFKIGTLDGLVRLSDDLAKFDATYETTLTKFTDTLRSLNPTTTASQLQAQLTVDGGKSVDQYLRTFAWDNAKYRVDRPLVEILGQVAEQMGQVDGQLKTKLTQYNAIKGSLATVRRKQNGNLSVRALGDIVRPEHCVRDSEYLQTLFVAVPRSLASEWLNTYERLTAMVVPRSATPVAEDSEYILYSVVVFKRAADEFATRARDARFTVRDFVYDEEALERERRMQMEVVEQETELLGNLSEWLAGCFGDVVVAWVHVKAMRVFVESVLRYGIPPDFLPVLVKPGKQADRIKRQLVDFYAYLETSTRASDRARKGGKGGKGSSPANAAAAADGAFDMHEFSSVLSSEYTPFVFFEVPWTFFGQE</sequence>
<reference evidence="1" key="1">
    <citation type="submission" date="2022-07" db="EMBL/GenBank/DDBJ databases">
        <title>Phylogenomic reconstructions and comparative analyses of Kickxellomycotina fungi.</title>
        <authorList>
            <person name="Reynolds N.K."/>
            <person name="Stajich J.E."/>
            <person name="Barry K."/>
            <person name="Grigoriev I.V."/>
            <person name="Crous P."/>
            <person name="Smith M.E."/>
        </authorList>
    </citation>
    <scope>NUCLEOTIDE SEQUENCE</scope>
    <source>
        <strain evidence="1">Benny 63K</strain>
    </source>
</reference>
<evidence type="ECO:0000313" key="1">
    <source>
        <dbReference type="EMBL" id="KAJ1890448.1"/>
    </source>
</evidence>
<name>A0ACC1ICK6_9FUNG</name>
<dbReference type="Proteomes" id="UP001150581">
    <property type="component" value="Unassembled WGS sequence"/>
</dbReference>
<keyword evidence="2" id="KW-1185">Reference proteome</keyword>
<gene>
    <name evidence="1" type="primary">VMA5_1</name>
    <name evidence="1" type="ORF">LPJ66_007471</name>
</gene>
<evidence type="ECO:0000313" key="2">
    <source>
        <dbReference type="Proteomes" id="UP001150581"/>
    </source>
</evidence>